<keyword evidence="2" id="KW-0479">Metal-binding</keyword>
<proteinExistence type="predicted"/>
<keyword evidence="7" id="KW-1133">Transmembrane helix</keyword>
<evidence type="ECO:0000256" key="1">
    <source>
        <dbReference type="ARBA" id="ARBA00001968"/>
    </source>
</evidence>
<evidence type="ECO:0000313" key="10">
    <source>
        <dbReference type="Proteomes" id="UP000594262"/>
    </source>
</evidence>
<keyword evidence="7" id="KW-0472">Membrane</keyword>
<accession>A0A7M5WR76</accession>
<dbReference type="InterPro" id="IPR027805">
    <property type="entry name" value="Transposase_HTH_dom"/>
</dbReference>
<evidence type="ECO:0000313" key="9">
    <source>
        <dbReference type="EnsemblMetazoa" id="CLYHEMP004841.1"/>
    </source>
</evidence>
<dbReference type="OrthoDB" id="5955016at2759"/>
<evidence type="ECO:0000259" key="8">
    <source>
        <dbReference type="PROSITE" id="PS50950"/>
    </source>
</evidence>
<keyword evidence="4" id="KW-0862">Zinc</keyword>
<feature type="domain" description="THAP-type" evidence="8">
    <location>
        <begin position="12"/>
        <end position="118"/>
    </location>
</feature>
<evidence type="ECO:0000256" key="3">
    <source>
        <dbReference type="ARBA" id="ARBA00022771"/>
    </source>
</evidence>
<evidence type="ECO:0000256" key="4">
    <source>
        <dbReference type="ARBA" id="ARBA00022833"/>
    </source>
</evidence>
<dbReference type="Proteomes" id="UP000594262">
    <property type="component" value="Unplaced"/>
</dbReference>
<reference evidence="9" key="1">
    <citation type="submission" date="2021-01" db="UniProtKB">
        <authorList>
            <consortium name="EnsemblMetazoa"/>
        </authorList>
    </citation>
    <scope>IDENTIFICATION</scope>
</reference>
<comment type="cofactor">
    <cofactor evidence="1">
        <name>a divalent metal cation</name>
        <dbReference type="ChEBI" id="CHEBI:60240"/>
    </cofactor>
</comment>
<feature type="transmembrane region" description="Helical" evidence="7">
    <location>
        <begin position="219"/>
        <end position="237"/>
    </location>
</feature>
<sequence length="598" mass="68368">NNNSRPSSKRSRSRTCAVVGCKSSDYRFSKWEDEWCDLHQTTYSNSVCTCLPPFQLFTFPTERENPEARMIWRELINRREPSNKNLLWSPSRHKQSRVCSVHFPDGMPTKTNPHPTIFLNNNVDVDVAIGNKNKTTRRRLSYNNNNDNDDDAVVPNPTDVPNLVVDDSSLAIDFDVSPGPIPSTRDESPNNKPIINNANRQCLFLPSFFVFRHGTYRNMFFSCMVTVASLLCFGWMLKSKYFAALKEINKLKDGLHKKELLLTRYRSNCIVLRRENQKLKKNCTCKLPIHEITIKDDKNCLFYTGIEKISTFVKLFNFIFPYVKRRWVGFKFTSTILKRKFSKIPARMGPERKLCGKDEFLMLLMKLRLGLLEKDLANRFRVSMSTTSRVIRTWLKVSSSIMKSLIFVPDQGVLNITKPPVFKPIKNLHSIIDATELFIETPKGLINQRLTWSQYKHHNTLKVLVAVSANSSVIFMSPAYVGGISDKAITLHTDYLSLVPPHTTLMADKGFNIADECNERSIHFKVPPGRRGQSQLSAAALKATSSIAKLRIIVEQVIGEIKTFRILSQEIPISLIPQVDDILIICSALTNLKKPIYK</sequence>
<keyword evidence="7" id="KW-0812">Transmembrane</keyword>
<dbReference type="GO" id="GO:0003677">
    <property type="term" value="F:DNA binding"/>
    <property type="evidence" value="ECO:0007669"/>
    <property type="project" value="UniProtKB-UniRule"/>
</dbReference>
<dbReference type="InterPro" id="IPR006612">
    <property type="entry name" value="THAP_Znf"/>
</dbReference>
<evidence type="ECO:0000256" key="6">
    <source>
        <dbReference type="PROSITE-ProRule" id="PRU00309"/>
    </source>
</evidence>
<dbReference type="PROSITE" id="PS50950">
    <property type="entry name" value="ZF_THAP"/>
    <property type="match status" value="1"/>
</dbReference>
<dbReference type="AlphaFoldDB" id="A0A7M5WR76"/>
<dbReference type="Pfam" id="PF13613">
    <property type="entry name" value="HTH_Tnp_4"/>
    <property type="match status" value="1"/>
</dbReference>
<evidence type="ECO:0000256" key="7">
    <source>
        <dbReference type="SAM" id="Phobius"/>
    </source>
</evidence>
<dbReference type="EnsemblMetazoa" id="CLYHEMT004841.1">
    <property type="protein sequence ID" value="CLYHEMP004841.1"/>
    <property type="gene ID" value="CLYHEMG004841"/>
</dbReference>
<evidence type="ECO:0000256" key="5">
    <source>
        <dbReference type="ARBA" id="ARBA00023125"/>
    </source>
</evidence>
<keyword evidence="5 6" id="KW-0238">DNA-binding</keyword>
<keyword evidence="3 6" id="KW-0863">Zinc-finger</keyword>
<keyword evidence="10" id="KW-1185">Reference proteome</keyword>
<dbReference type="PANTHER" id="PTHR23080:SF141">
    <property type="entry name" value="TRANSPOSASE HELIX-TURN-HELIX DOMAIN-CONTAINING PROTEIN"/>
    <property type="match status" value="1"/>
</dbReference>
<dbReference type="InterPro" id="IPR027806">
    <property type="entry name" value="HARBI1_dom"/>
</dbReference>
<evidence type="ECO:0000256" key="2">
    <source>
        <dbReference type="ARBA" id="ARBA00022723"/>
    </source>
</evidence>
<dbReference type="SMART" id="SM00980">
    <property type="entry name" value="THAP"/>
    <property type="match status" value="1"/>
</dbReference>
<name>A0A7M5WR76_9CNID</name>
<dbReference type="GO" id="GO:0008270">
    <property type="term" value="F:zinc ion binding"/>
    <property type="evidence" value="ECO:0007669"/>
    <property type="project" value="UniProtKB-KW"/>
</dbReference>
<dbReference type="PANTHER" id="PTHR23080">
    <property type="entry name" value="THAP DOMAIN PROTEIN"/>
    <property type="match status" value="1"/>
</dbReference>
<protein>
    <recommendedName>
        <fullName evidence="8">THAP-type domain-containing protein</fullName>
    </recommendedName>
</protein>
<organism evidence="9 10">
    <name type="scientific">Clytia hemisphaerica</name>
    <dbReference type="NCBI Taxonomy" id="252671"/>
    <lineage>
        <taxon>Eukaryota</taxon>
        <taxon>Metazoa</taxon>
        <taxon>Cnidaria</taxon>
        <taxon>Hydrozoa</taxon>
        <taxon>Hydroidolina</taxon>
        <taxon>Leptothecata</taxon>
        <taxon>Obeliida</taxon>
        <taxon>Clytiidae</taxon>
        <taxon>Clytia</taxon>
    </lineage>
</organism>
<dbReference type="Pfam" id="PF13359">
    <property type="entry name" value="DDE_Tnp_4"/>
    <property type="match status" value="1"/>
</dbReference>